<dbReference type="EMBL" id="LYPA01000069">
    <property type="protein sequence ID" value="OBR63769.1"/>
    <property type="molecule type" value="Genomic_DNA"/>
</dbReference>
<proteinExistence type="predicted"/>
<dbReference type="InterPro" id="IPR051908">
    <property type="entry name" value="Ribosomal_N-acetyltransferase"/>
</dbReference>
<dbReference type="RefSeq" id="WP_068685702.1">
    <property type="nucleotide sequence ID" value="NZ_LYPA01000069.1"/>
</dbReference>
<dbReference type="SUPFAM" id="SSF55729">
    <property type="entry name" value="Acyl-CoA N-acyltransferases (Nat)"/>
    <property type="match status" value="1"/>
</dbReference>
<dbReference type="STRING" id="1844972.A7K91_17790"/>
<feature type="domain" description="N-acetyltransferase" evidence="1">
    <location>
        <begin position="35"/>
        <end position="192"/>
    </location>
</feature>
<dbReference type="Pfam" id="PF13302">
    <property type="entry name" value="Acetyltransf_3"/>
    <property type="match status" value="1"/>
</dbReference>
<reference evidence="2 3" key="1">
    <citation type="submission" date="2016-05" db="EMBL/GenBank/DDBJ databases">
        <title>Paenibacillus oryzae. sp. nov., isolated from the rice root.</title>
        <authorList>
            <person name="Zhang J."/>
            <person name="Zhang X."/>
        </authorList>
    </citation>
    <scope>NUCLEOTIDE SEQUENCE [LARGE SCALE GENOMIC DNA]</scope>
    <source>
        <strain evidence="2 3">1DrF-4</strain>
    </source>
</reference>
<accession>A0A1A5YDW1</accession>
<dbReference type="InterPro" id="IPR000182">
    <property type="entry name" value="GNAT_dom"/>
</dbReference>
<name>A0A1A5YDW1_9BACL</name>
<dbReference type="PANTHER" id="PTHR43441">
    <property type="entry name" value="RIBOSOMAL-PROTEIN-SERINE ACETYLTRANSFERASE"/>
    <property type="match status" value="1"/>
</dbReference>
<dbReference type="AlphaFoldDB" id="A0A1A5YDW1"/>
<evidence type="ECO:0000259" key="1">
    <source>
        <dbReference type="PROSITE" id="PS51186"/>
    </source>
</evidence>
<comment type="caution">
    <text evidence="2">The sequence shown here is derived from an EMBL/GenBank/DDBJ whole genome shotgun (WGS) entry which is preliminary data.</text>
</comment>
<dbReference type="GO" id="GO:0008999">
    <property type="term" value="F:protein-N-terminal-alanine acetyltransferase activity"/>
    <property type="evidence" value="ECO:0007669"/>
    <property type="project" value="TreeGrafter"/>
</dbReference>
<dbReference type="Proteomes" id="UP000092024">
    <property type="component" value="Unassembled WGS sequence"/>
</dbReference>
<sequence length="235" mass="27452">MRYNQFNQPIGDPVPNAAQHGQLPDIKKLSGAYCFLEKLNAEKHLDDLYKVYGPDSPLENWTYLSMEPVQSKSEVKELLIKREASADPYYLTIINKQTNEAVGTFALMRIDPVNRSIEVGWVVYSNQLKRTRIATEAQYLLAKYVFEELEYRRYEWKCDSLNQPSRNAALRLGFTYEGTFRNAVIYKDRSRDTAWFSILDTEWPEIKARFEAWLAEDNFDEAGNQRRSLDHKSKS</sequence>
<dbReference type="PROSITE" id="PS51186">
    <property type="entry name" value="GNAT"/>
    <property type="match status" value="1"/>
</dbReference>
<keyword evidence="3" id="KW-1185">Reference proteome</keyword>
<keyword evidence="2" id="KW-0808">Transferase</keyword>
<evidence type="ECO:0000313" key="2">
    <source>
        <dbReference type="EMBL" id="OBR63769.1"/>
    </source>
</evidence>
<dbReference type="OrthoDB" id="9795199at2"/>
<dbReference type="PANTHER" id="PTHR43441:SF2">
    <property type="entry name" value="FAMILY ACETYLTRANSFERASE, PUTATIVE (AFU_ORTHOLOGUE AFUA_7G00850)-RELATED"/>
    <property type="match status" value="1"/>
</dbReference>
<evidence type="ECO:0000313" key="3">
    <source>
        <dbReference type="Proteomes" id="UP000092024"/>
    </source>
</evidence>
<gene>
    <name evidence="2" type="ORF">A7K91_17790</name>
</gene>
<organism evidence="2 3">
    <name type="scientific">Paenibacillus oryzae</name>
    <dbReference type="NCBI Taxonomy" id="1844972"/>
    <lineage>
        <taxon>Bacteria</taxon>
        <taxon>Bacillati</taxon>
        <taxon>Bacillota</taxon>
        <taxon>Bacilli</taxon>
        <taxon>Bacillales</taxon>
        <taxon>Paenibacillaceae</taxon>
        <taxon>Paenibacillus</taxon>
    </lineage>
</organism>
<dbReference type="InterPro" id="IPR016181">
    <property type="entry name" value="Acyl_CoA_acyltransferase"/>
</dbReference>
<dbReference type="FunFam" id="3.40.630.30:FF:000047">
    <property type="entry name" value="Acetyltransferase, GNAT family"/>
    <property type="match status" value="1"/>
</dbReference>
<protein>
    <submittedName>
        <fullName evidence="2">Acetyltransferase</fullName>
    </submittedName>
</protein>
<dbReference type="GO" id="GO:1990189">
    <property type="term" value="F:protein N-terminal-serine acetyltransferase activity"/>
    <property type="evidence" value="ECO:0007669"/>
    <property type="project" value="TreeGrafter"/>
</dbReference>
<dbReference type="Gene3D" id="3.40.630.30">
    <property type="match status" value="1"/>
</dbReference>